<reference evidence="5 6" key="1">
    <citation type="submission" date="2019-08" db="EMBL/GenBank/DDBJ databases">
        <title>Genome of Phaeodactylibacter luteus.</title>
        <authorList>
            <person name="Bowman J.P."/>
        </authorList>
    </citation>
    <scope>NUCLEOTIDE SEQUENCE [LARGE SCALE GENOMIC DNA]</scope>
    <source>
        <strain evidence="5 6">KCTC 42180</strain>
    </source>
</reference>
<sequence length="200" mass="22879">MSIAAQEKKENHLSNEEARWFAVYTNFKREKMVAKRLAAKGIEHFLPLQKVTRKYTRKVKHLELPLINCYVFVKIKKQEYVPVLETDDVLRFVTFSRNLISIPEREIDILRLIIGEEVEMEVQQGTLAVGDQVEIIGGSMTGVKGILMGQQNEKNFVVALETMGYSIHMAIEPSRLKRIKAAAAPAEEQKQDKGGFKKYL</sequence>
<keyword evidence="2" id="KW-0805">Transcription regulation</keyword>
<evidence type="ECO:0000313" key="5">
    <source>
        <dbReference type="EMBL" id="TXB68911.1"/>
    </source>
</evidence>
<dbReference type="EMBL" id="VOOR01000003">
    <property type="protein sequence ID" value="TXB68911.1"/>
    <property type="molecule type" value="Genomic_DNA"/>
</dbReference>
<dbReference type="Gene3D" id="3.30.70.940">
    <property type="entry name" value="NusG, N-terminal domain"/>
    <property type="match status" value="1"/>
</dbReference>
<dbReference type="CDD" id="cd09895">
    <property type="entry name" value="NGN_SP_UpxY"/>
    <property type="match status" value="1"/>
</dbReference>
<protein>
    <submittedName>
        <fullName evidence="5">UpxY family transcription antiterminator</fullName>
    </submittedName>
</protein>
<dbReference type="PANTHER" id="PTHR30265:SF4">
    <property type="entry name" value="KOW MOTIF FAMILY PROTEIN, EXPRESSED"/>
    <property type="match status" value="1"/>
</dbReference>
<keyword evidence="3" id="KW-0804">Transcription</keyword>
<organism evidence="5 6">
    <name type="scientific">Phaeodactylibacter luteus</name>
    <dbReference type="NCBI Taxonomy" id="1564516"/>
    <lineage>
        <taxon>Bacteria</taxon>
        <taxon>Pseudomonadati</taxon>
        <taxon>Bacteroidota</taxon>
        <taxon>Saprospiria</taxon>
        <taxon>Saprospirales</taxon>
        <taxon>Haliscomenobacteraceae</taxon>
        <taxon>Phaeodactylibacter</taxon>
    </lineage>
</organism>
<dbReference type="RefSeq" id="WP_147165798.1">
    <property type="nucleotide sequence ID" value="NZ_VOOR01000003.1"/>
</dbReference>
<dbReference type="GO" id="GO:0006354">
    <property type="term" value="P:DNA-templated transcription elongation"/>
    <property type="evidence" value="ECO:0007669"/>
    <property type="project" value="InterPro"/>
</dbReference>
<dbReference type="NCBIfam" id="NF033644">
    <property type="entry name" value="antiterm_UpxY"/>
    <property type="match status" value="1"/>
</dbReference>
<dbReference type="Pfam" id="PF02357">
    <property type="entry name" value="NusG"/>
    <property type="match status" value="1"/>
</dbReference>
<dbReference type="PANTHER" id="PTHR30265">
    <property type="entry name" value="RHO-INTERACTING TRANSCRIPTION TERMINATION FACTOR NUSG"/>
    <property type="match status" value="1"/>
</dbReference>
<evidence type="ECO:0000256" key="3">
    <source>
        <dbReference type="ARBA" id="ARBA00023163"/>
    </source>
</evidence>
<accession>A0A5C6S526</accession>
<evidence type="ECO:0000259" key="4">
    <source>
        <dbReference type="Pfam" id="PF02357"/>
    </source>
</evidence>
<evidence type="ECO:0000313" key="6">
    <source>
        <dbReference type="Proteomes" id="UP000321580"/>
    </source>
</evidence>
<dbReference type="SUPFAM" id="SSF82679">
    <property type="entry name" value="N-utilization substance G protein NusG, N-terminal domain"/>
    <property type="match status" value="1"/>
</dbReference>
<gene>
    <name evidence="5" type="ORF">FRY97_02260</name>
</gene>
<keyword evidence="1" id="KW-0889">Transcription antitermination</keyword>
<comment type="caution">
    <text evidence="5">The sequence shown here is derived from an EMBL/GenBank/DDBJ whole genome shotgun (WGS) entry which is preliminary data.</text>
</comment>
<evidence type="ECO:0000256" key="1">
    <source>
        <dbReference type="ARBA" id="ARBA00022814"/>
    </source>
</evidence>
<keyword evidence="6" id="KW-1185">Reference proteome</keyword>
<dbReference type="OrthoDB" id="9796143at2"/>
<proteinExistence type="predicted"/>
<name>A0A5C6S526_9BACT</name>
<evidence type="ECO:0000256" key="2">
    <source>
        <dbReference type="ARBA" id="ARBA00023015"/>
    </source>
</evidence>
<dbReference type="InterPro" id="IPR006645">
    <property type="entry name" value="NGN-like_dom"/>
</dbReference>
<dbReference type="GO" id="GO:0031564">
    <property type="term" value="P:transcription antitermination"/>
    <property type="evidence" value="ECO:0007669"/>
    <property type="project" value="UniProtKB-KW"/>
</dbReference>
<feature type="domain" description="NusG-like N-terminal" evidence="4">
    <location>
        <begin position="19"/>
        <end position="111"/>
    </location>
</feature>
<dbReference type="InterPro" id="IPR043425">
    <property type="entry name" value="NusG-like"/>
</dbReference>
<dbReference type="AlphaFoldDB" id="A0A5C6S526"/>
<dbReference type="InterPro" id="IPR036735">
    <property type="entry name" value="NGN_dom_sf"/>
</dbReference>
<dbReference type="Proteomes" id="UP000321580">
    <property type="component" value="Unassembled WGS sequence"/>
</dbReference>